<keyword evidence="2" id="KW-0812">Transmembrane</keyword>
<feature type="transmembrane region" description="Helical" evidence="2">
    <location>
        <begin position="363"/>
        <end position="381"/>
    </location>
</feature>
<accession>A0ABR1FH74</accession>
<dbReference type="Gene3D" id="1.10.287.70">
    <property type="match status" value="1"/>
</dbReference>
<dbReference type="Gene3D" id="1.10.287.630">
    <property type="entry name" value="Helix hairpin bin"/>
    <property type="match status" value="1"/>
</dbReference>
<feature type="compositionally biased region" description="Polar residues" evidence="1">
    <location>
        <begin position="823"/>
        <end position="838"/>
    </location>
</feature>
<feature type="compositionally biased region" description="Polar residues" evidence="1">
    <location>
        <begin position="13"/>
        <end position="32"/>
    </location>
</feature>
<feature type="compositionally biased region" description="Basic and acidic residues" evidence="1">
    <location>
        <begin position="69"/>
        <end position="98"/>
    </location>
</feature>
<feature type="transmembrane region" description="Helical" evidence="2">
    <location>
        <begin position="233"/>
        <end position="250"/>
    </location>
</feature>
<keyword evidence="2" id="KW-1133">Transmembrane helix</keyword>
<keyword evidence="2" id="KW-0472">Membrane</keyword>
<dbReference type="EMBL" id="JBBJCI010000424">
    <property type="protein sequence ID" value="KAK7230748.1"/>
    <property type="molecule type" value="Genomic_DNA"/>
</dbReference>
<feature type="region of interest" description="Disordered" evidence="1">
    <location>
        <begin position="60"/>
        <end position="98"/>
    </location>
</feature>
<dbReference type="Gene3D" id="2.60.120.10">
    <property type="entry name" value="Jelly Rolls"/>
    <property type="match status" value="1"/>
</dbReference>
<dbReference type="PANTHER" id="PTHR45689">
    <property type="entry name" value="I[[H]] CHANNEL, ISOFORM E"/>
    <property type="match status" value="1"/>
</dbReference>
<proteinExistence type="predicted"/>
<feature type="transmembrane region" description="Helical" evidence="2">
    <location>
        <begin position="155"/>
        <end position="175"/>
    </location>
</feature>
<feature type="transmembrane region" description="Helical" evidence="2">
    <location>
        <begin position="187"/>
        <end position="212"/>
    </location>
</feature>
<dbReference type="InterPro" id="IPR000595">
    <property type="entry name" value="cNMP-bd_dom"/>
</dbReference>
<dbReference type="PANTHER" id="PTHR45689:SF5">
    <property type="entry name" value="I[[H]] CHANNEL, ISOFORM E"/>
    <property type="match status" value="1"/>
</dbReference>
<evidence type="ECO:0000256" key="2">
    <source>
        <dbReference type="SAM" id="Phobius"/>
    </source>
</evidence>
<keyword evidence="4" id="KW-0808">Transferase</keyword>
<gene>
    <name evidence="4" type="ORF">SO694_0017302</name>
</gene>
<dbReference type="InterPro" id="IPR051413">
    <property type="entry name" value="K/Na_HCN_channel"/>
</dbReference>
<dbReference type="SUPFAM" id="SSF51206">
    <property type="entry name" value="cAMP-binding domain-like"/>
    <property type="match status" value="1"/>
</dbReference>
<evidence type="ECO:0000259" key="3">
    <source>
        <dbReference type="PROSITE" id="PS50042"/>
    </source>
</evidence>
<feature type="compositionally biased region" description="Gly residues" evidence="1">
    <location>
        <begin position="719"/>
        <end position="736"/>
    </location>
</feature>
<protein>
    <submittedName>
        <fullName evidence="4">Phosphorelay sensor kinase</fullName>
    </submittedName>
</protein>
<sequence length="912" mass="101038">MKKAVDVARYMGSPSQSMSTLGPSISARQVTETPRELNSRRYTLAPMMPGGNAHWHHFGKAPAPAPAPAERDRPGIKRDGWGRPEPEEPSTKDVVRRESARSLVTGVILANPANRPKTRRKPQCPTDQADMLTHDQTSFVKVLDPYSMWRMRWNLFTLGLIGYVLIVTPFEIAFVSNCKRPPGGMSGLWVCNLLVDLSFLADMCLTFNTAYFNAERNTWIMDRRYIALEYLRMWFLIDLVSIFPFEYVGGENTRYFRIMRVFKLSKLLRAVKSYRLLAHIAKHIDVSTKWQTLTKYALFLLISIHWCACLLRLVTVYSPKGRKTVLRVSRTWGKGLWAEYVQACLWAFAAMNGEYDVYTDTEFILNLFIMLMGCFILAFLLGELTNTVSNLDPVTNNFRRTLDNLNDYMARSNFPEKLRLKLREYIMLSENIFRDNYYKEILDQLSPNLLAVVAVQNFGEVVCRIPFVAYTVQAACGIRLGSVVTVHSPDWVPGTKRKKSQPALTRTARIIAIPKYLCYNVRYLDNSEEEENVDNSRVARVERKGPGVPGDAGGGIMDRHHLLHYEYAQFTVTLAKLLTSQLFMATDTIVHRYLSMNDALYVIESGNVKLFGRKSPRLYDVEIRQTNEFFGDDISMVVAAESEFKPVLRHYTARAGRITQLLVMDAEKLHTVLQSPSFALFSHHIKKYGRWMRLKVAMIMSIREGKLDNIELPDDKGDGPGGADGAQLIGDGGDSGDGVDSGDMLGTPRLGNYADAGAPWPAAGAPAPSLGEATASVVNKLVAEVLSKSDADRADFAAKRPETAALVAQLARSLERDASAATWSGGESYQASPPQNLRTVEFDHGGSAAGSPPTPPVLSNGVGDNFDPNSPAALHGFSLPEPAGDADEDKAYSFCGAFGDQPGGGGGGGGTA</sequence>
<feature type="region of interest" description="Disordered" evidence="1">
    <location>
        <begin position="711"/>
        <end position="747"/>
    </location>
</feature>
<dbReference type="InterPro" id="IPR018490">
    <property type="entry name" value="cNMP-bd_dom_sf"/>
</dbReference>
<reference evidence="4 5" key="1">
    <citation type="submission" date="2024-03" db="EMBL/GenBank/DDBJ databases">
        <title>Aureococcus anophagefferens CCMP1851 and Kratosvirus quantuckense: Draft genome of a second virus-susceptible host strain in the model system.</title>
        <authorList>
            <person name="Chase E."/>
            <person name="Truchon A.R."/>
            <person name="Schepens W."/>
            <person name="Wilhelm S.W."/>
        </authorList>
    </citation>
    <scope>NUCLEOTIDE SEQUENCE [LARGE SCALE GENOMIC DNA]</scope>
    <source>
        <strain evidence="4 5">CCMP1851</strain>
    </source>
</reference>
<evidence type="ECO:0000256" key="1">
    <source>
        <dbReference type="SAM" id="MobiDB-lite"/>
    </source>
</evidence>
<evidence type="ECO:0000313" key="4">
    <source>
        <dbReference type="EMBL" id="KAK7230748.1"/>
    </source>
</evidence>
<feature type="region of interest" description="Disordered" evidence="1">
    <location>
        <begin position="823"/>
        <end position="912"/>
    </location>
</feature>
<feature type="transmembrane region" description="Helical" evidence="2">
    <location>
        <begin position="296"/>
        <end position="314"/>
    </location>
</feature>
<dbReference type="Proteomes" id="UP001363151">
    <property type="component" value="Unassembled WGS sequence"/>
</dbReference>
<dbReference type="SUPFAM" id="SSF81324">
    <property type="entry name" value="Voltage-gated potassium channels"/>
    <property type="match status" value="1"/>
</dbReference>
<keyword evidence="5" id="KW-1185">Reference proteome</keyword>
<evidence type="ECO:0000313" key="5">
    <source>
        <dbReference type="Proteomes" id="UP001363151"/>
    </source>
</evidence>
<dbReference type="InterPro" id="IPR014710">
    <property type="entry name" value="RmlC-like_jellyroll"/>
</dbReference>
<name>A0ABR1FH74_AURAN</name>
<feature type="domain" description="Cyclic nucleotide-binding" evidence="3">
    <location>
        <begin position="562"/>
        <end position="673"/>
    </location>
</feature>
<feature type="region of interest" description="Disordered" evidence="1">
    <location>
        <begin position="1"/>
        <end position="36"/>
    </location>
</feature>
<dbReference type="GO" id="GO:0016301">
    <property type="term" value="F:kinase activity"/>
    <property type="evidence" value="ECO:0007669"/>
    <property type="project" value="UniProtKB-KW"/>
</dbReference>
<comment type="caution">
    <text evidence="4">The sequence shown here is derived from an EMBL/GenBank/DDBJ whole genome shotgun (WGS) entry which is preliminary data.</text>
</comment>
<dbReference type="PROSITE" id="PS50042">
    <property type="entry name" value="CNMP_BINDING_3"/>
    <property type="match status" value="1"/>
</dbReference>
<organism evidence="4 5">
    <name type="scientific">Aureococcus anophagefferens</name>
    <name type="common">Harmful bloom alga</name>
    <dbReference type="NCBI Taxonomy" id="44056"/>
    <lineage>
        <taxon>Eukaryota</taxon>
        <taxon>Sar</taxon>
        <taxon>Stramenopiles</taxon>
        <taxon>Ochrophyta</taxon>
        <taxon>Pelagophyceae</taxon>
        <taxon>Pelagomonadales</taxon>
        <taxon>Pelagomonadaceae</taxon>
        <taxon>Aureococcus</taxon>
    </lineage>
</organism>
<keyword evidence="4" id="KW-0418">Kinase</keyword>
<feature type="compositionally biased region" description="Gly residues" evidence="1">
    <location>
        <begin position="901"/>
        <end position="912"/>
    </location>
</feature>